<name>A0A640KU69_LEITA</name>
<evidence type="ECO:0000313" key="2">
    <source>
        <dbReference type="Proteomes" id="UP000419144"/>
    </source>
</evidence>
<dbReference type="EMBL" id="BLBS01000056">
    <property type="protein sequence ID" value="GET92665.1"/>
    <property type="molecule type" value="Genomic_DNA"/>
</dbReference>
<dbReference type="VEuPathDB" id="TriTrypDB:LtaPh_3516500"/>
<proteinExistence type="predicted"/>
<accession>A0A640KU69</accession>
<gene>
    <name evidence="1" type="ORF">LtaPh_3516500</name>
</gene>
<dbReference type="OrthoDB" id="272090at2759"/>
<sequence length="781" mass="85447">MQHSSHGASLPDALVRAVRAASKPFFQIQSPRYALDANSKSDLGFVSLVMKTKAIMPQEKFDSSHLLPSAWSELYRTAMNELADTDAKELWGLVSTVLRVVEQGAADCVNASAAIVEWHSCFDDELEDVEELIRQLHFWDPRTDSDVLEEFGSKVLGRIEGAFLTGHFHAAASLMDALLLHLRRGGSALLTAEVETVLANVKRLLTVAFHDPVSHQQWVEAANDELQDSRIILLGASQGSHNPNAEDSGSSAGGATVVDRLVEDLCAASLDILLLITKDAKRMCARCIDSHRTATDFLVAVCAIMEPYADLRRVYSLFAKYVEDWDNIDGRQWYYECVLVILGVDSVADMVAAMHEVATIVAETSPQAAALSSTISSEEAYSCDDDDDDADAASDTVSLDALTAATKPPSTETTRRFIFACMTAHVADLCAPAVVATSAAEIHLTFCRNELVTAYARLFATHPRTWRIAGLYACYSPLNDPFFLSEIVLAIAPVAAVDETVYRSLRAFFHTMWSTSSDHQQAVRAKLEAALPEHATVAKWWSAMEYYYSESYRDVHRHIIMTQLNSGNCVRAVWLAVQTQLTEIIESELRRQLTSKDALENAQLYTVGSAIQNGFIAVDACTSMELGRCLCAAAALSAYRKAATAANASFAILAQGQQSPLQPSRLSFHKCEVALEAAATCLQKIETALKSVVECHAMVHPSTIFTLVEHGASLLLSLRQLMRHPKTGESTGSSHISSCVLPLLIESYELANIHNVHHDAHLADRSRALAEQLAHVHQTSI</sequence>
<reference evidence="1" key="1">
    <citation type="submission" date="2019-11" db="EMBL/GenBank/DDBJ databases">
        <title>Leishmania tarentolae CDS.</title>
        <authorList>
            <person name="Goto Y."/>
            <person name="Yamagishi J."/>
        </authorList>
    </citation>
    <scope>NUCLEOTIDE SEQUENCE [LARGE SCALE GENOMIC DNA]</scope>
    <source>
        <strain evidence="1">Parrot Tar II</strain>
    </source>
</reference>
<organism evidence="1 2">
    <name type="scientific">Leishmania tarentolae</name>
    <name type="common">Sauroleishmania tarentolae</name>
    <dbReference type="NCBI Taxonomy" id="5689"/>
    <lineage>
        <taxon>Eukaryota</taxon>
        <taxon>Discoba</taxon>
        <taxon>Euglenozoa</taxon>
        <taxon>Kinetoplastea</taxon>
        <taxon>Metakinetoplastina</taxon>
        <taxon>Trypanosomatida</taxon>
        <taxon>Trypanosomatidae</taxon>
        <taxon>Leishmaniinae</taxon>
        <taxon>Leishmania</taxon>
        <taxon>lizard Leishmania</taxon>
    </lineage>
</organism>
<evidence type="ECO:0000313" key="1">
    <source>
        <dbReference type="EMBL" id="GET92665.1"/>
    </source>
</evidence>
<comment type="caution">
    <text evidence="1">The sequence shown here is derived from an EMBL/GenBank/DDBJ whole genome shotgun (WGS) entry which is preliminary data.</text>
</comment>
<dbReference type="AlphaFoldDB" id="A0A640KU69"/>
<keyword evidence="2" id="KW-1185">Reference proteome</keyword>
<protein>
    <recommendedName>
        <fullName evidence="3">Nuclear pore complex protein Nup85</fullName>
    </recommendedName>
</protein>
<dbReference type="Proteomes" id="UP000419144">
    <property type="component" value="Unassembled WGS sequence"/>
</dbReference>
<evidence type="ECO:0008006" key="3">
    <source>
        <dbReference type="Google" id="ProtNLM"/>
    </source>
</evidence>